<organism evidence="2 3">
    <name type="scientific">Collinsella ureilytica</name>
    <dbReference type="NCBI Taxonomy" id="2869515"/>
    <lineage>
        <taxon>Bacteria</taxon>
        <taxon>Bacillati</taxon>
        <taxon>Actinomycetota</taxon>
        <taxon>Coriobacteriia</taxon>
        <taxon>Coriobacteriales</taxon>
        <taxon>Coriobacteriaceae</taxon>
        <taxon>Collinsella</taxon>
    </lineage>
</organism>
<evidence type="ECO:0000259" key="1">
    <source>
        <dbReference type="SMART" id="SM01043"/>
    </source>
</evidence>
<sequence length="1018" mass="111569">MAEFDEASEQGWMVERPFSSDMGSFVDEPMGAAMFVDRARIVRRLIEAATSAGIAFVCAPKGFGKTAILLQCAASIRTSSTTYSGKPARSVALIGGASLSAPDLFERMEQARMDCEHPEGAVLLIDGVPACTDSEAEQFIRRMRTYREHSMTIIVACTPPARPIINAVGDSYKMSAATLKVQPAEYAKWAKALVISPTLDVYQLTLGIPALVSALGSLAAGEGGDEHLDCAVADLYSEVLAEVARIGGSLSRLMPLLILLEAGRIADLERVGMRVAGPVLRRLIREYPVFHFDEDDQSFSCLGTHAGVPMRVLRSTICADHPELLTKAIRIHLSANRVDAAIELMEQSCTADQILEMVGSYPVAFTLAGRSSFVRTAVAILDAEAAAQIDVGVIAALYLSSLSSGDYRLARSAARMLCRRASEIEESIDPKDWACVLAARQLWASCTGIDLPELSGDYLRHAIDDRARLLLEHARSERELLAQGSADVRDVPALSAAQITGQAQLNLIDVLSALDGLVQTSIVAGELAIRDDDRLLSDLTRVLTTRKLAPIAARARAVASLRRLFAGMPVVDERAFCDMITVAVRESDLEMQLFFMVADGWQSLAVNQLVNGRFRAQQVLRLAASEHSFIRRWAELLERTAIVLNSSRVTLREEAESLNLSHLADDPAEAWCVALQLSAARFDSDLSAWFSLNRATLLDEGFRPVVRLALALAAARSAALRRLIPTDLAASYLFQTDEETGGSLPSGANIDLVSGIVEIGQLEIKLFGGFQISRNGHHLTSRIWHRKKAGILAARLTLSLGAFVGRHVLSQELWPSADMRHARQSLYTATSALRAALGQVKGGPQYLLTQGEGMALNTNYVYSDTAEFDVLAREILLQRTGSTPRPVLDACLKLEQLYQAPLYVPGTADITFFTRMRDSYASRFADCMVRGMELAFEDEDLVVASWLAEAAFKLAPRREDVLRWVMRILSETGRKREVVDLYSAHLQYLERDLHHEPDRETVRVYEQVMSSGGLRAFQ</sequence>
<dbReference type="InterPro" id="IPR005158">
    <property type="entry name" value="BTAD"/>
</dbReference>
<dbReference type="EMBL" id="JAIMFO010000004">
    <property type="protein sequence ID" value="MBY4797123.1"/>
    <property type="molecule type" value="Genomic_DNA"/>
</dbReference>
<dbReference type="Pfam" id="PF03704">
    <property type="entry name" value="BTAD"/>
    <property type="match status" value="1"/>
</dbReference>
<dbReference type="SUPFAM" id="SSF46894">
    <property type="entry name" value="C-terminal effector domain of the bipartite response regulators"/>
    <property type="match status" value="1"/>
</dbReference>
<protein>
    <recommendedName>
        <fullName evidence="1">Bacterial transcriptional activator domain-containing protein</fullName>
    </recommendedName>
</protein>
<dbReference type="Gene3D" id="1.10.10.10">
    <property type="entry name" value="Winged helix-like DNA-binding domain superfamily/Winged helix DNA-binding domain"/>
    <property type="match status" value="1"/>
</dbReference>
<name>A0ABS7MJC0_9ACTN</name>
<evidence type="ECO:0000313" key="2">
    <source>
        <dbReference type="EMBL" id="MBY4797123.1"/>
    </source>
</evidence>
<dbReference type="SUPFAM" id="SSF52540">
    <property type="entry name" value="P-loop containing nucleoside triphosphate hydrolases"/>
    <property type="match status" value="1"/>
</dbReference>
<gene>
    <name evidence="2" type="ORF">K6V98_01925</name>
</gene>
<feature type="domain" description="Bacterial transcriptional activator" evidence="1">
    <location>
        <begin position="863"/>
        <end position="1009"/>
    </location>
</feature>
<dbReference type="SMART" id="SM01043">
    <property type="entry name" value="BTAD"/>
    <property type="match status" value="1"/>
</dbReference>
<dbReference type="PANTHER" id="PTHR35807">
    <property type="entry name" value="TRANSCRIPTIONAL REGULATOR REDD-RELATED"/>
    <property type="match status" value="1"/>
</dbReference>
<proteinExistence type="predicted"/>
<dbReference type="RefSeq" id="WP_222198852.1">
    <property type="nucleotide sequence ID" value="NZ_JAIMFO010000004.1"/>
</dbReference>
<evidence type="ECO:0000313" key="3">
    <source>
        <dbReference type="Proteomes" id="UP000700908"/>
    </source>
</evidence>
<dbReference type="InterPro" id="IPR016032">
    <property type="entry name" value="Sig_transdc_resp-reg_C-effctor"/>
</dbReference>
<dbReference type="InterPro" id="IPR011990">
    <property type="entry name" value="TPR-like_helical_dom_sf"/>
</dbReference>
<dbReference type="InterPro" id="IPR051677">
    <property type="entry name" value="AfsR-DnrI-RedD_regulator"/>
</dbReference>
<comment type="caution">
    <text evidence="2">The sequence shown here is derived from an EMBL/GenBank/DDBJ whole genome shotgun (WGS) entry which is preliminary data.</text>
</comment>
<dbReference type="InterPro" id="IPR027417">
    <property type="entry name" value="P-loop_NTPase"/>
</dbReference>
<dbReference type="InterPro" id="IPR036388">
    <property type="entry name" value="WH-like_DNA-bd_sf"/>
</dbReference>
<dbReference type="SUPFAM" id="SSF48452">
    <property type="entry name" value="TPR-like"/>
    <property type="match status" value="1"/>
</dbReference>
<accession>A0ABS7MJC0</accession>
<dbReference type="Proteomes" id="UP000700908">
    <property type="component" value="Unassembled WGS sequence"/>
</dbReference>
<dbReference type="Gene3D" id="1.25.40.10">
    <property type="entry name" value="Tetratricopeptide repeat domain"/>
    <property type="match status" value="1"/>
</dbReference>
<keyword evidence="3" id="KW-1185">Reference proteome</keyword>
<reference evidence="2 3" key="1">
    <citation type="submission" date="2021-08" db="EMBL/GenBank/DDBJ databases">
        <title>Collinsella faecalis sp. nov. isolated from swine faeces.</title>
        <authorList>
            <person name="Oh B.S."/>
            <person name="Lee J.H."/>
        </authorList>
    </citation>
    <scope>NUCLEOTIDE SEQUENCE [LARGE SCALE GENOMIC DNA]</scope>
    <source>
        <strain evidence="2 3">AGMB00827</strain>
    </source>
</reference>